<proteinExistence type="predicted"/>
<evidence type="ECO:0000313" key="1">
    <source>
        <dbReference type="EMBL" id="MBH3440536.1"/>
    </source>
</evidence>
<dbReference type="RefSeq" id="WP_197872937.1">
    <property type="nucleotide sequence ID" value="NZ_JADTXM010000012.1"/>
</dbReference>
<evidence type="ECO:0000313" key="2">
    <source>
        <dbReference type="Proteomes" id="UP000638986"/>
    </source>
</evidence>
<organism evidence="1 2">
    <name type="scientific">Pseudomonas luteola</name>
    <dbReference type="NCBI Taxonomy" id="47886"/>
    <lineage>
        <taxon>Bacteria</taxon>
        <taxon>Pseudomonadati</taxon>
        <taxon>Pseudomonadota</taxon>
        <taxon>Gammaproteobacteria</taxon>
        <taxon>Pseudomonadales</taxon>
        <taxon>Pseudomonadaceae</taxon>
        <taxon>Pseudomonas</taxon>
    </lineage>
</organism>
<dbReference type="Proteomes" id="UP000638986">
    <property type="component" value="Unassembled WGS sequence"/>
</dbReference>
<comment type="caution">
    <text evidence="1">The sequence shown here is derived from an EMBL/GenBank/DDBJ whole genome shotgun (WGS) entry which is preliminary data.</text>
</comment>
<gene>
    <name evidence="1" type="ORF">I5Q09_17780</name>
</gene>
<dbReference type="Gene3D" id="3.30.2000.20">
    <property type="match status" value="1"/>
</dbReference>
<name>A0ABS0MUU7_PSELU</name>
<sequence length="133" mass="14655">MSLVTIQQAIFSRLDGSSLPPRWYPNRSGINGSQPTGDHLRVDILPAITDSIGLNSLDQERGFVQVTVMTKPDTGTIPAAKIVEQVLALFPRNTELRQDGLRVRFDRTGYPGPSMQDGAWYATPVTIPYNVIT</sequence>
<dbReference type="InterPro" id="IPR025395">
    <property type="entry name" value="Phage_tail_terminator-like"/>
</dbReference>
<protein>
    <recommendedName>
        <fullName evidence="3">DUF3168 domain-containing protein</fullName>
    </recommendedName>
</protein>
<evidence type="ECO:0008006" key="3">
    <source>
        <dbReference type="Google" id="ProtNLM"/>
    </source>
</evidence>
<dbReference type="EMBL" id="JADTXM010000012">
    <property type="protein sequence ID" value="MBH3440536.1"/>
    <property type="molecule type" value="Genomic_DNA"/>
</dbReference>
<reference evidence="1 2" key="1">
    <citation type="submission" date="2020-11" db="EMBL/GenBank/DDBJ databases">
        <title>Enhanced detection system for hospital associated transmission using whole genome sequencing surveillance.</title>
        <authorList>
            <person name="Harrison L.H."/>
            <person name="Van Tyne D."/>
            <person name="Marsh J.W."/>
            <person name="Griffith M.P."/>
            <person name="Snyder D.J."/>
            <person name="Cooper V.S."/>
            <person name="Mustapha M."/>
        </authorList>
    </citation>
    <scope>NUCLEOTIDE SEQUENCE [LARGE SCALE GENOMIC DNA]</scope>
    <source>
        <strain evidence="1 2">PSB00013</strain>
    </source>
</reference>
<dbReference type="Pfam" id="PF13554">
    <property type="entry name" value="Phage_tail_terminator_5"/>
    <property type="match status" value="1"/>
</dbReference>
<accession>A0ABS0MUU7</accession>